<feature type="domain" description="XdhC Rossmann" evidence="3">
    <location>
        <begin position="171"/>
        <end position="316"/>
    </location>
</feature>
<dbReference type="EMBL" id="CP001560">
    <property type="protein sequence ID" value="AFJ46600.1"/>
    <property type="molecule type" value="Genomic_DNA"/>
</dbReference>
<sequence length="346" mass="37467">MLSRDHLDVQVIKQALAWSMQQSVWLCTVVGTWGSSPRNPGALLVVNEALQWCGSLSGGCVEEAFLQQLKAGACREHSQMMIWGEGGLTPDIPLPCGGRLQVLVEYLAATQKTQDYLRRILHALEGHQPLKKSLILPNPCHGLETPREGRHPRTEYAAPRVTIWHTAPPRLVVAGFSPVARYCIDYAVSLGFEVILCEPRPAFLAQVSGTLPDGVRLVEKLPAIYLEKEGCHGHTAIVALTHDARMDDLTLMEAVLTPAFYIGAMGSVANSQARLQRLQRVAGLSAADVARIHAPVGLPLGSKTPAEIALAVMADIVRHKNGLTMAEDRDRSAHPDAPPAPEALPV</sequence>
<dbReference type="PANTHER" id="PTHR30388">
    <property type="entry name" value="ALDEHYDE OXIDOREDUCTASE MOLYBDENUM COFACTOR ASSEMBLY PROTEIN"/>
    <property type="match status" value="1"/>
</dbReference>
<accession>I2B7U6</accession>
<evidence type="ECO:0000259" key="3">
    <source>
        <dbReference type="Pfam" id="PF13478"/>
    </source>
</evidence>
<dbReference type="InterPro" id="IPR027051">
    <property type="entry name" value="XdhC_Rossmann_dom"/>
</dbReference>
<organism evidence="4 5">
    <name type="scientific">Shimwellia blattae (strain ATCC 29907 / DSM 4481 / JCM 1650 / NBRC 105725 / CDC 9005-74)</name>
    <name type="common">Escherichia blattae</name>
    <dbReference type="NCBI Taxonomy" id="630626"/>
    <lineage>
        <taxon>Bacteria</taxon>
        <taxon>Pseudomonadati</taxon>
        <taxon>Pseudomonadota</taxon>
        <taxon>Gammaproteobacteria</taxon>
        <taxon>Enterobacterales</taxon>
        <taxon>Enterobacteriaceae</taxon>
        <taxon>Shimwellia</taxon>
    </lineage>
</organism>
<dbReference type="AlphaFoldDB" id="I2B7U6"/>
<dbReference type="PANTHER" id="PTHR30388:SF4">
    <property type="entry name" value="MOLYBDENUM COFACTOR INSERTION CHAPERONE PAOD"/>
    <property type="match status" value="1"/>
</dbReference>
<gene>
    <name evidence="4" type="ordered locus">EBL_c14980</name>
</gene>
<dbReference type="InterPro" id="IPR003777">
    <property type="entry name" value="XdhC_CoxI"/>
</dbReference>
<dbReference type="KEGG" id="ebt:EBL_c14980"/>
<feature type="domain" description="XdhC- CoxI" evidence="2">
    <location>
        <begin position="18"/>
        <end position="70"/>
    </location>
</feature>
<dbReference type="OrthoDB" id="9815497at2"/>
<dbReference type="Proteomes" id="UP000001955">
    <property type="component" value="Chromosome"/>
</dbReference>
<protein>
    <submittedName>
        <fullName evidence="4">Xanthine dehydrogenase accessory factor-like protein</fullName>
    </submittedName>
</protein>
<name>I2B7U6_SHIBC</name>
<dbReference type="PATRIC" id="fig|630626.3.peg.1447"/>
<evidence type="ECO:0000313" key="5">
    <source>
        <dbReference type="Proteomes" id="UP000001955"/>
    </source>
</evidence>
<dbReference type="Pfam" id="PF02625">
    <property type="entry name" value="XdhC_CoxI"/>
    <property type="match status" value="1"/>
</dbReference>
<dbReference type="InterPro" id="IPR052698">
    <property type="entry name" value="MoCofactor_Util/Proc"/>
</dbReference>
<proteinExistence type="predicted"/>
<evidence type="ECO:0000313" key="4">
    <source>
        <dbReference type="EMBL" id="AFJ46600.1"/>
    </source>
</evidence>
<dbReference type="Gene3D" id="3.40.50.720">
    <property type="entry name" value="NAD(P)-binding Rossmann-like Domain"/>
    <property type="match status" value="1"/>
</dbReference>
<reference evidence="4 5" key="1">
    <citation type="journal article" date="2012" name="J. Bacteriol.">
        <title>Complete genome sequence of the B12-producing Shimwellia blattae strain DSM 4481, isolated from a cockroach.</title>
        <authorList>
            <person name="Brzuszkiewicz E."/>
            <person name="Waschkowitz T."/>
            <person name="Wiezer A."/>
            <person name="Daniel R."/>
        </authorList>
    </citation>
    <scope>NUCLEOTIDE SEQUENCE [LARGE SCALE GENOMIC DNA]</scope>
    <source>
        <strain evidence="5">ATCC 29907 / DSM 4481 / JCM 1650 / NBRC 105725 / CDC 9005-74</strain>
    </source>
</reference>
<dbReference type="Pfam" id="PF13478">
    <property type="entry name" value="XdhC_C"/>
    <property type="match status" value="1"/>
</dbReference>
<keyword evidence="5" id="KW-1185">Reference proteome</keyword>
<dbReference type="STRING" id="630626.EBL_c14980"/>
<accession>K6VY05</accession>
<feature type="compositionally biased region" description="Pro residues" evidence="1">
    <location>
        <begin position="336"/>
        <end position="346"/>
    </location>
</feature>
<dbReference type="RefSeq" id="WP_002440038.1">
    <property type="nucleotide sequence ID" value="NC_017910.1"/>
</dbReference>
<dbReference type="eggNOG" id="COG1975">
    <property type="taxonomic scope" value="Bacteria"/>
</dbReference>
<feature type="region of interest" description="Disordered" evidence="1">
    <location>
        <begin position="327"/>
        <end position="346"/>
    </location>
</feature>
<dbReference type="HOGENOM" id="CLU_041115_2_0_6"/>
<evidence type="ECO:0000259" key="2">
    <source>
        <dbReference type="Pfam" id="PF02625"/>
    </source>
</evidence>
<evidence type="ECO:0000256" key="1">
    <source>
        <dbReference type="SAM" id="MobiDB-lite"/>
    </source>
</evidence>